<dbReference type="EMBL" id="CP032509">
    <property type="protein sequence ID" value="AZN73285.1"/>
    <property type="molecule type" value="Genomic_DNA"/>
</dbReference>
<keyword evidence="8" id="KW-1185">Reference proteome</keyword>
<dbReference type="InterPro" id="IPR029044">
    <property type="entry name" value="Nucleotide-diphossugar_trans"/>
</dbReference>
<feature type="domain" description="Glycosyltransferase 2-like" evidence="6">
    <location>
        <begin position="19"/>
        <end position="154"/>
    </location>
</feature>
<protein>
    <submittedName>
        <fullName evidence="7">Glycosyltransferase</fullName>
    </submittedName>
</protein>
<dbReference type="PANTHER" id="PTHR43646:SF2">
    <property type="entry name" value="GLYCOSYLTRANSFERASE 2-LIKE DOMAIN-CONTAINING PROTEIN"/>
    <property type="match status" value="1"/>
</dbReference>
<dbReference type="AlphaFoldDB" id="A0A3S9B8K5"/>
<dbReference type="GO" id="GO:0005886">
    <property type="term" value="C:plasma membrane"/>
    <property type="evidence" value="ECO:0007669"/>
    <property type="project" value="UniProtKB-SubCell"/>
</dbReference>
<dbReference type="Pfam" id="PF00535">
    <property type="entry name" value="Glycos_transf_2"/>
    <property type="match status" value="1"/>
</dbReference>
<evidence type="ECO:0000259" key="6">
    <source>
        <dbReference type="Pfam" id="PF00535"/>
    </source>
</evidence>
<dbReference type="OrthoDB" id="114108at2"/>
<evidence type="ECO:0000256" key="5">
    <source>
        <dbReference type="ARBA" id="ARBA00023136"/>
    </source>
</evidence>
<keyword evidence="5" id="KW-0472">Membrane</keyword>
<dbReference type="PANTHER" id="PTHR43646">
    <property type="entry name" value="GLYCOSYLTRANSFERASE"/>
    <property type="match status" value="1"/>
</dbReference>
<dbReference type="KEGG" id="abaw:D5400_20095"/>
<dbReference type="InterPro" id="IPR001173">
    <property type="entry name" value="Glyco_trans_2-like"/>
</dbReference>
<name>A0A3S9B8K5_9HYPH</name>
<gene>
    <name evidence="7" type="ORF">D5400_20095</name>
</gene>
<keyword evidence="2" id="KW-1003">Cell membrane</keyword>
<evidence type="ECO:0000256" key="4">
    <source>
        <dbReference type="ARBA" id="ARBA00022679"/>
    </source>
</evidence>
<evidence type="ECO:0000256" key="1">
    <source>
        <dbReference type="ARBA" id="ARBA00004236"/>
    </source>
</evidence>
<comment type="subcellular location">
    <subcellularLocation>
        <location evidence="1">Cell membrane</location>
    </subcellularLocation>
</comment>
<evidence type="ECO:0000256" key="2">
    <source>
        <dbReference type="ARBA" id="ARBA00022475"/>
    </source>
</evidence>
<keyword evidence="3" id="KW-0328">Glycosyltransferase</keyword>
<dbReference type="SUPFAM" id="SSF53448">
    <property type="entry name" value="Nucleotide-diphospho-sugar transferases"/>
    <property type="match status" value="1"/>
</dbReference>
<proteinExistence type="predicted"/>
<keyword evidence="4 7" id="KW-0808">Transferase</keyword>
<dbReference type="Proteomes" id="UP000268192">
    <property type="component" value="Chromosome"/>
</dbReference>
<dbReference type="GO" id="GO:0016757">
    <property type="term" value="F:glycosyltransferase activity"/>
    <property type="evidence" value="ECO:0007669"/>
    <property type="project" value="UniProtKB-KW"/>
</dbReference>
<dbReference type="RefSeq" id="WP_126012049.1">
    <property type="nucleotide sequence ID" value="NZ_CP032509.1"/>
</dbReference>
<reference evidence="7 8" key="1">
    <citation type="submission" date="2018-09" db="EMBL/GenBank/DDBJ databases">
        <title>Marinorhizobium profundi gen. nov., sp. nov., isolated from a deep-sea sediment sample from the New Britain Trench and proposal of Marinorhizobiaceae fam. nov. in the order Rhizobiales of the class Alphaproteobacteria.</title>
        <authorList>
            <person name="Cao J."/>
        </authorList>
    </citation>
    <scope>NUCLEOTIDE SEQUENCE [LARGE SCALE GENOMIC DNA]</scope>
    <source>
        <strain evidence="7 8">WS11</strain>
    </source>
</reference>
<organism evidence="7 8">
    <name type="scientific">Georhizobium profundi</name>
    <dbReference type="NCBI Taxonomy" id="2341112"/>
    <lineage>
        <taxon>Bacteria</taxon>
        <taxon>Pseudomonadati</taxon>
        <taxon>Pseudomonadota</taxon>
        <taxon>Alphaproteobacteria</taxon>
        <taxon>Hyphomicrobiales</taxon>
        <taxon>Rhizobiaceae</taxon>
        <taxon>Georhizobium</taxon>
    </lineage>
</organism>
<evidence type="ECO:0000256" key="3">
    <source>
        <dbReference type="ARBA" id="ARBA00022676"/>
    </source>
</evidence>
<sequence length="368" mass="39576">MGRSLGSFDPCSPQLKPVIAIPARNEEARLPRVLDALERQCLPTDDRLSVLLLINNSSDGSFQLATELGARLEQVALTVRAVTFAPDEATVGMARRTAMDLALALAPSASSTLLLTTDADAEPDQDWVAANLKAAHAGADLVAGTIVADPSEEALLGIGLIRRSRSFDAYCRARSLLGSLLDPIDHDPWPKHLFEMAGSLAVRGDVYAAVGGIDPLAYREDLAFVSKVRASGYSVRHSVDAVVTVSARTCGRAPEGMSQSLARWKVEAERGDPLLVEDPDKTVARFLLRRELRAADRFEIIACLRAAGMIHVALPTCERAARAAAIELLAKDDLDACEVPVEIALIEFERVMRGYDECAATEELVHAG</sequence>
<evidence type="ECO:0000313" key="7">
    <source>
        <dbReference type="EMBL" id="AZN73285.1"/>
    </source>
</evidence>
<accession>A0A3S9B8K5</accession>
<evidence type="ECO:0000313" key="8">
    <source>
        <dbReference type="Proteomes" id="UP000268192"/>
    </source>
</evidence>
<dbReference type="Gene3D" id="3.90.550.10">
    <property type="entry name" value="Spore Coat Polysaccharide Biosynthesis Protein SpsA, Chain A"/>
    <property type="match status" value="1"/>
</dbReference>